<proteinExistence type="predicted"/>
<dbReference type="EMBL" id="CP117811">
    <property type="protein sequence ID" value="WDE97280.1"/>
    <property type="molecule type" value="Genomic_DNA"/>
</dbReference>
<dbReference type="Proteomes" id="UP001214250">
    <property type="component" value="Chromosome 1"/>
</dbReference>
<organism evidence="1 2">
    <name type="scientific">Lentisphaera profundi</name>
    <dbReference type="NCBI Taxonomy" id="1658616"/>
    <lineage>
        <taxon>Bacteria</taxon>
        <taxon>Pseudomonadati</taxon>
        <taxon>Lentisphaerota</taxon>
        <taxon>Lentisphaeria</taxon>
        <taxon>Lentisphaerales</taxon>
        <taxon>Lentisphaeraceae</taxon>
        <taxon>Lentisphaera</taxon>
    </lineage>
</organism>
<evidence type="ECO:0000313" key="2">
    <source>
        <dbReference type="Proteomes" id="UP001214250"/>
    </source>
</evidence>
<accession>A0ABY7VSU5</accession>
<name>A0ABY7VSU5_9BACT</name>
<protein>
    <recommendedName>
        <fullName evidence="3">CBM11 domain-containing protein</fullName>
    </recommendedName>
</protein>
<gene>
    <name evidence="1" type="ORF">PQO03_04855</name>
</gene>
<evidence type="ECO:0000313" key="1">
    <source>
        <dbReference type="EMBL" id="WDE97280.1"/>
    </source>
</evidence>
<reference evidence="1 2" key="1">
    <citation type="submission" date="2023-02" db="EMBL/GenBank/DDBJ databases">
        <title>Genome sequence of Lentisphaera profundi SAORIC-696.</title>
        <authorList>
            <person name="Kim e."/>
            <person name="Cho J.-C."/>
            <person name="Choi A."/>
            <person name="Kang I."/>
        </authorList>
    </citation>
    <scope>NUCLEOTIDE SEQUENCE [LARGE SCALE GENOMIC DNA]</scope>
    <source>
        <strain evidence="1 2">SAORIC-696</strain>
    </source>
</reference>
<dbReference type="RefSeq" id="WP_274151573.1">
    <property type="nucleotide sequence ID" value="NZ_CP117811.1"/>
</dbReference>
<sequence>MKKTLTTLAVTALTFCSYAESDKYLDNFYGPEIQLFGTADTSQQLGNDLKQRLTAPEYFKNAYKREHHQAFSHDFSDKKVGDLSIVYTPSKAKSASQFGFMTNLWGLYSKLDESFSIKIHLKTEHLADTQRNWKVQIIDSKGNTAKSLLKEVNTKGEWKEFILPLKDFNKSKDFDLTTIKLCMFQAPKFANKARIKFDFARFDNGEKVIGISDKTITQIRAEQKVTKQVRINRAFEASAKKAHHPMVSAFAMLYLNKDLTKANKLVRESLIGWGKTNPWGLWETQVICRTYLLYSNRCGKFKGRLEAETEKLLLKTLWDRTALKNDIHWARQSTWWMDGSENHDLSAKANNLVSSRIFMNEPEYKDKIYPDYGFGGGYHYGRSGYYGKGIDAESRHGGGRADLSDGKKYTAKDHYIAWTKFLKEYFRERAKHGFFMERHSYTYSKHTMNMVDLIYAYGGDEKLSDLVGDFMTLYWADWVQAGAAGITGGPKTRFHKLAVGSNCNRGMLEFLLGGPANTGIWNYWNNINDYELPEVVQLMALDREGMKNFVYQSRGIGEEVGTQPRPLGLERTTAINPNSRFLKYVYVTPLYTLGTQMDHPQAIHSHLSKAGRWHGMTVTADNNAKIVPVSFPTEADFRGKTDPVSLEVMNRSLQSKNTLIVQRSRGYTAIHPDWYPQYKQRTEMGVYLGKSWDEKIEQDGWIFLRKGDVYAAVKVVLRDKNFEDEKKKKKTKGTQVLFHGPKDDPTVKMLDKPYSWIRNDEYIKFNDRFSPVIIQAGDKKQFVSFSNFMKKVSQSNCQLYKTVVPTFNILTFTPPDEAAPEMEFNAANTAIPMLDGKAINYEYPMTFESPYIKSKYGSGIIDIQYDGKKLELDFNESFWNKLF</sequence>
<keyword evidence="2" id="KW-1185">Reference proteome</keyword>
<evidence type="ECO:0008006" key="3">
    <source>
        <dbReference type="Google" id="ProtNLM"/>
    </source>
</evidence>